<gene>
    <name evidence="2" type="ORF">A2531_06200</name>
</gene>
<sequence>MKIYKITKGQLITLWMFGVLFFLGNLLYVFGQYSPSGFSLFLLLLVPAMLVFYTVGWKSHNPKKSQVEKLQDNNINDKTTSMDNQPKSKKSINHAKRIRDWSIFYFVLAAINIGIYGFIISATESMIFGIFMIPSLIMAVLAYLMLRYKNRITAGIFLIYYLLIFLINLGISSVSESSSVGSLLFLVGLIGIFQCYSSAKKLAKK</sequence>
<reference evidence="2 3" key="1">
    <citation type="journal article" date="2016" name="Nat. Commun.">
        <title>Thousands of microbial genomes shed light on interconnected biogeochemical processes in an aquifer system.</title>
        <authorList>
            <person name="Anantharaman K."/>
            <person name="Brown C.T."/>
            <person name="Hug L.A."/>
            <person name="Sharon I."/>
            <person name="Castelle C.J."/>
            <person name="Probst A.J."/>
            <person name="Thomas B.C."/>
            <person name="Singh A."/>
            <person name="Wilkins M.J."/>
            <person name="Karaoz U."/>
            <person name="Brodie E.L."/>
            <person name="Williams K.H."/>
            <person name="Hubbard S.S."/>
            <person name="Banfield J.F."/>
        </authorList>
    </citation>
    <scope>NUCLEOTIDE SEQUENCE [LARGE SCALE GENOMIC DNA]</scope>
</reference>
<dbReference type="Proteomes" id="UP000177579">
    <property type="component" value="Unassembled WGS sequence"/>
</dbReference>
<organism evidence="2 3">
    <name type="scientific">Candidatus Falkowbacteria bacterium RIFOXYD2_FULL_34_120</name>
    <dbReference type="NCBI Taxonomy" id="1798007"/>
    <lineage>
        <taxon>Bacteria</taxon>
        <taxon>Candidatus Falkowiibacteriota</taxon>
    </lineage>
</organism>
<comment type="caution">
    <text evidence="2">The sequence shown here is derived from an EMBL/GenBank/DDBJ whole genome shotgun (WGS) entry which is preliminary data.</text>
</comment>
<proteinExistence type="predicted"/>
<feature type="transmembrane region" description="Helical" evidence="1">
    <location>
        <begin position="126"/>
        <end position="146"/>
    </location>
</feature>
<name>A0A1F5TRW9_9BACT</name>
<protein>
    <submittedName>
        <fullName evidence="2">Uncharacterized protein</fullName>
    </submittedName>
</protein>
<evidence type="ECO:0000313" key="2">
    <source>
        <dbReference type="EMBL" id="OGF41726.1"/>
    </source>
</evidence>
<feature type="transmembrane region" description="Helical" evidence="1">
    <location>
        <begin position="12"/>
        <end position="31"/>
    </location>
</feature>
<dbReference type="SUPFAM" id="SSF103473">
    <property type="entry name" value="MFS general substrate transporter"/>
    <property type="match status" value="1"/>
</dbReference>
<dbReference type="InterPro" id="IPR036259">
    <property type="entry name" value="MFS_trans_sf"/>
</dbReference>
<keyword evidence="1" id="KW-0472">Membrane</keyword>
<evidence type="ECO:0000256" key="1">
    <source>
        <dbReference type="SAM" id="Phobius"/>
    </source>
</evidence>
<evidence type="ECO:0000313" key="3">
    <source>
        <dbReference type="Proteomes" id="UP000177579"/>
    </source>
</evidence>
<feature type="transmembrane region" description="Helical" evidence="1">
    <location>
        <begin position="103"/>
        <end position="120"/>
    </location>
</feature>
<accession>A0A1F5TRW9</accession>
<feature type="transmembrane region" description="Helical" evidence="1">
    <location>
        <begin position="153"/>
        <end position="174"/>
    </location>
</feature>
<feature type="transmembrane region" description="Helical" evidence="1">
    <location>
        <begin position="180"/>
        <end position="199"/>
    </location>
</feature>
<dbReference type="AlphaFoldDB" id="A0A1F5TRW9"/>
<dbReference type="EMBL" id="MFGO01000006">
    <property type="protein sequence ID" value="OGF41726.1"/>
    <property type="molecule type" value="Genomic_DNA"/>
</dbReference>
<feature type="transmembrane region" description="Helical" evidence="1">
    <location>
        <begin position="37"/>
        <end position="56"/>
    </location>
</feature>
<keyword evidence="1" id="KW-0812">Transmembrane</keyword>
<keyword evidence="1" id="KW-1133">Transmembrane helix</keyword>